<proteinExistence type="predicted"/>
<organism evidence="1 2">
    <name type="scientific">Portunus trituberculatus</name>
    <name type="common">Swimming crab</name>
    <name type="synonym">Neptunus trituberculatus</name>
    <dbReference type="NCBI Taxonomy" id="210409"/>
    <lineage>
        <taxon>Eukaryota</taxon>
        <taxon>Metazoa</taxon>
        <taxon>Ecdysozoa</taxon>
        <taxon>Arthropoda</taxon>
        <taxon>Crustacea</taxon>
        <taxon>Multicrustacea</taxon>
        <taxon>Malacostraca</taxon>
        <taxon>Eumalacostraca</taxon>
        <taxon>Eucarida</taxon>
        <taxon>Decapoda</taxon>
        <taxon>Pleocyemata</taxon>
        <taxon>Brachyura</taxon>
        <taxon>Eubrachyura</taxon>
        <taxon>Portunoidea</taxon>
        <taxon>Portunidae</taxon>
        <taxon>Portuninae</taxon>
        <taxon>Portunus</taxon>
    </lineage>
</organism>
<dbReference type="AlphaFoldDB" id="A0A5B7EIA9"/>
<evidence type="ECO:0000313" key="1">
    <source>
        <dbReference type="EMBL" id="MPC33902.1"/>
    </source>
</evidence>
<accession>A0A5B7EIA9</accession>
<comment type="caution">
    <text evidence="1">The sequence shown here is derived from an EMBL/GenBank/DDBJ whole genome shotgun (WGS) entry which is preliminary data.</text>
</comment>
<sequence length="86" mass="9761">MFSFFPCLLNASVKCPGVGGKVTLDVWPRDIQPVKVMRARDKELKIHEAENVKLQSEVVREQSQHGRAPGLGWYQISRADLGIWEL</sequence>
<dbReference type="EMBL" id="VSRR010002937">
    <property type="protein sequence ID" value="MPC33902.1"/>
    <property type="molecule type" value="Genomic_DNA"/>
</dbReference>
<name>A0A5B7EIA9_PORTR</name>
<protein>
    <submittedName>
        <fullName evidence="1">Uncharacterized protein</fullName>
    </submittedName>
</protein>
<gene>
    <name evidence="1" type="ORF">E2C01_027270</name>
</gene>
<dbReference type="Proteomes" id="UP000324222">
    <property type="component" value="Unassembled WGS sequence"/>
</dbReference>
<reference evidence="1 2" key="1">
    <citation type="submission" date="2019-05" db="EMBL/GenBank/DDBJ databases">
        <title>Another draft genome of Portunus trituberculatus and its Hox gene families provides insights of decapod evolution.</title>
        <authorList>
            <person name="Jeong J.-H."/>
            <person name="Song I."/>
            <person name="Kim S."/>
            <person name="Choi T."/>
            <person name="Kim D."/>
            <person name="Ryu S."/>
            <person name="Kim W."/>
        </authorList>
    </citation>
    <scope>NUCLEOTIDE SEQUENCE [LARGE SCALE GENOMIC DNA]</scope>
    <source>
        <tissue evidence="1">Muscle</tissue>
    </source>
</reference>
<keyword evidence="2" id="KW-1185">Reference proteome</keyword>
<evidence type="ECO:0000313" key="2">
    <source>
        <dbReference type="Proteomes" id="UP000324222"/>
    </source>
</evidence>